<sequence length="503" mass="57422">MTTGLNLTAREVQQVFAEILSHGEDITWDLLLQNQKGILNSKIGEIFNSQFGTSEAIFPKILEFVWLQSKYTNGQSLSSLFFVLVVNGVAELNLAEKSRSWSIHPVFRCRRCVADQSGGHSSSRDCCMIYVDQSGIYDGWDTYLKQTVLPEGIMVTCDRGIYKLIDGQVELKTYLIKGTGRSPIRGCHLTSERLAASESPEVHRIYMKEEPNCLVHFYDVDTIRAREKVLYLLLKHFDGEKVDFLNARLLSEWLVLFTHSVNNFRLASEMVNMGTYRSTLSSHVQNIFDKISKEAKSVEESTEGRLDLIRSANVIPTKKELQKLFKTRGASVCTSEPKLPAEPSKVPPNLLQIRSITVEGQDIQLADYGEAIIEHISSTESFEDLISSMGKYWKLDMCKLMLQMTQTFVESTRKELWLLLKYSYPTESVLYQIVLQTLKHHRSLNYKKVSEASPDILRSVRCFFVSCSPNCPPEFLNKCPKCVGYYNKGTRQVVDRSDDYWDI</sequence>
<dbReference type="PANTHER" id="PTHR21115:SF0">
    <property type="entry name" value="GH06117P-RELATED"/>
    <property type="match status" value="1"/>
</dbReference>
<dbReference type="Proteomes" id="UP000001819">
    <property type="component" value="Chromosome X"/>
</dbReference>
<feature type="domain" description="DUF4781" evidence="1">
    <location>
        <begin position="227"/>
        <end position="311"/>
    </location>
</feature>
<dbReference type="HOGENOM" id="CLU_706506_0_0_1"/>
<dbReference type="eggNOG" id="ENOG502S29Y">
    <property type="taxonomic scope" value="Eukaryota"/>
</dbReference>
<name>B5DPF4_DROPS</name>
<dbReference type="Pfam" id="PF16013">
    <property type="entry name" value="DUF4781"/>
    <property type="match status" value="2"/>
</dbReference>
<dbReference type="InterPro" id="IPR031962">
    <property type="entry name" value="DUF4781"/>
</dbReference>
<accession>B5DPF4</accession>
<evidence type="ECO:0000313" key="2">
    <source>
        <dbReference type="Proteomes" id="UP000001819"/>
    </source>
</evidence>
<dbReference type="PANTHER" id="PTHR21115">
    <property type="entry name" value="GH06117P-RELATED"/>
    <property type="match status" value="1"/>
</dbReference>
<dbReference type="AlphaFoldDB" id="B5DPF4"/>
<dbReference type="GeneID" id="6900519"/>
<protein>
    <submittedName>
        <fullName evidence="3">Uncharacterized protein isoform X1</fullName>
    </submittedName>
</protein>
<evidence type="ECO:0000313" key="3">
    <source>
        <dbReference type="RefSeq" id="XP_002134906.2"/>
    </source>
</evidence>
<reference evidence="3" key="1">
    <citation type="submission" date="2025-08" db="UniProtKB">
        <authorList>
            <consortium name="RefSeq"/>
        </authorList>
    </citation>
    <scope>IDENTIFICATION</scope>
    <source>
        <strain evidence="3">MV-25-SWS-2005</strain>
        <tissue evidence="3">Whole body</tissue>
    </source>
</reference>
<feature type="domain" description="DUF4781" evidence="1">
    <location>
        <begin position="104"/>
        <end position="175"/>
    </location>
</feature>
<dbReference type="RefSeq" id="XP_002134906.2">
    <property type="nucleotide sequence ID" value="XM_002134870.3"/>
</dbReference>
<dbReference type="Bgee" id="FBgn0245140">
    <property type="expression patterns" value="Expressed in insect adult head and 2 other cell types or tissues"/>
</dbReference>
<dbReference type="InParanoid" id="B5DPF4"/>
<proteinExistence type="predicted"/>
<accession>A0A6I8V0B7</accession>
<dbReference type="ExpressionAtlas" id="B5DPF4">
    <property type="expression patterns" value="baseline"/>
</dbReference>
<dbReference type="KEGG" id="dpo:6900519"/>
<evidence type="ECO:0000259" key="1">
    <source>
        <dbReference type="Pfam" id="PF16013"/>
    </source>
</evidence>
<gene>
    <name evidence="3" type="primary">LOC6900519</name>
</gene>
<organism evidence="2 3">
    <name type="scientific">Drosophila pseudoobscura pseudoobscura</name>
    <name type="common">Fruit fly</name>
    <dbReference type="NCBI Taxonomy" id="46245"/>
    <lineage>
        <taxon>Eukaryota</taxon>
        <taxon>Metazoa</taxon>
        <taxon>Ecdysozoa</taxon>
        <taxon>Arthropoda</taxon>
        <taxon>Hexapoda</taxon>
        <taxon>Insecta</taxon>
        <taxon>Pterygota</taxon>
        <taxon>Neoptera</taxon>
        <taxon>Endopterygota</taxon>
        <taxon>Diptera</taxon>
        <taxon>Brachycera</taxon>
        <taxon>Muscomorpha</taxon>
        <taxon>Ephydroidea</taxon>
        <taxon>Drosophilidae</taxon>
        <taxon>Drosophila</taxon>
        <taxon>Sophophora</taxon>
    </lineage>
</organism>
<keyword evidence="2" id="KW-1185">Reference proteome</keyword>